<evidence type="ECO:0000313" key="2">
    <source>
        <dbReference type="Proteomes" id="UP000249081"/>
    </source>
</evidence>
<dbReference type="EMBL" id="QBMN01000039">
    <property type="protein sequence ID" value="PZO42878.1"/>
    <property type="molecule type" value="Genomic_DNA"/>
</dbReference>
<name>A0A2W4YIL8_9CYAN</name>
<reference evidence="1 2" key="2">
    <citation type="submission" date="2018-06" db="EMBL/GenBank/DDBJ databases">
        <title>Metagenomic assembly of (sub)arctic Cyanobacteria and their associated microbiome from non-axenic cultures.</title>
        <authorList>
            <person name="Baurain D."/>
        </authorList>
    </citation>
    <scope>NUCLEOTIDE SEQUENCE [LARGE SCALE GENOMIC DNA]</scope>
    <source>
        <strain evidence="1">ULC041bin1</strain>
    </source>
</reference>
<organism evidence="1 2">
    <name type="scientific">Shackletoniella antarctica</name>
    <dbReference type="NCBI Taxonomy" id="268115"/>
    <lineage>
        <taxon>Bacteria</taxon>
        <taxon>Bacillati</taxon>
        <taxon>Cyanobacteriota</taxon>
        <taxon>Cyanophyceae</taxon>
        <taxon>Oculatellales</taxon>
        <taxon>Oculatellaceae</taxon>
        <taxon>Shackletoniella</taxon>
    </lineage>
</organism>
<gene>
    <name evidence="1" type="ORF">DCF17_07515</name>
</gene>
<dbReference type="Proteomes" id="UP000249081">
    <property type="component" value="Unassembled WGS sequence"/>
</dbReference>
<comment type="caution">
    <text evidence="1">The sequence shown here is derived from an EMBL/GenBank/DDBJ whole genome shotgun (WGS) entry which is preliminary data.</text>
</comment>
<sequence>MATDRFYVDLPSLGQFLDLANPNNYVDAPADWYVLVTDVVASTEAIARGRYKEVNVLGASSIVAVLNAVAPLEVPFVFGGDGALLLVPPTAVHAAREALLGIRALAHESFGLDLRVGIVPLTAVVSQRPVRVAKLRLSPTYCQASFIGGGLTYATDLVKADPTYRLDVPGDRATADLSGLECRWQDIPSPRGHTVSLIVAALPSGGYVNEYLYGEVLETLRCIYGDRDGYHPVATAALNLSINPQRLAAEAKARAKSAQWGDRVFYTAKAYLESLLGMGLMGLNIRSGDVEWGRYKADVRAASDYQKIDDALRMVIAGSPAQTEQLVRYLEDRLEQGHLVYGIHVSDRALMTCLIMDRRDRHFHLIDGADGGYALAAQRMKARLQGKTQNWRAYARLAQRRHPSLGSLLSTSA</sequence>
<dbReference type="Pfam" id="PF11294">
    <property type="entry name" value="DUF3095"/>
    <property type="match status" value="1"/>
</dbReference>
<reference evidence="2" key="1">
    <citation type="submission" date="2018-04" db="EMBL/GenBank/DDBJ databases">
        <authorList>
            <person name="Cornet L."/>
        </authorList>
    </citation>
    <scope>NUCLEOTIDE SEQUENCE [LARGE SCALE GENOMIC DNA]</scope>
</reference>
<protein>
    <submittedName>
        <fullName evidence="1">DUF3095 domain-containing protein</fullName>
    </submittedName>
</protein>
<accession>A0A2W4YIL8</accession>
<dbReference type="InterPro" id="IPR021445">
    <property type="entry name" value="DUF3095"/>
</dbReference>
<dbReference type="AlphaFoldDB" id="A0A2W4YIL8"/>
<evidence type="ECO:0000313" key="1">
    <source>
        <dbReference type="EMBL" id="PZO42878.1"/>
    </source>
</evidence>
<proteinExistence type="predicted"/>